<name>A0A164E9N1_9CRUS</name>
<comment type="caution">
    <text evidence="1">The sequence shown here is derived from an EMBL/GenBank/DDBJ whole genome shotgun (WGS) entry which is preliminary data.</text>
</comment>
<feature type="non-terminal residue" evidence="1">
    <location>
        <position position="1"/>
    </location>
</feature>
<gene>
    <name evidence="1" type="ORF">APZ42_009016</name>
</gene>
<reference evidence="1 2" key="1">
    <citation type="submission" date="2016-03" db="EMBL/GenBank/DDBJ databases">
        <title>EvidentialGene: Evidence-directed Construction of Genes on Genomes.</title>
        <authorList>
            <person name="Gilbert D.G."/>
            <person name="Choi J.-H."/>
            <person name="Mockaitis K."/>
            <person name="Colbourne J."/>
            <person name="Pfrender M."/>
        </authorList>
    </citation>
    <scope>NUCLEOTIDE SEQUENCE [LARGE SCALE GENOMIC DNA]</scope>
    <source>
        <strain evidence="1 2">Xinb3</strain>
        <tissue evidence="1">Complete organism</tissue>
    </source>
</reference>
<evidence type="ECO:0000313" key="1">
    <source>
        <dbReference type="EMBL" id="KZR96573.1"/>
    </source>
</evidence>
<sequence length="46" mass="5498">RVLNHHPDTDANLIVMVKFKDSKILLITKYKETLFLLNLVFRFSKH</sequence>
<protein>
    <submittedName>
        <fullName evidence="1">Uncharacterized protein</fullName>
    </submittedName>
</protein>
<dbReference type="EMBL" id="LRGB01024489">
    <property type="protein sequence ID" value="KZR96573.1"/>
    <property type="molecule type" value="Genomic_DNA"/>
</dbReference>
<keyword evidence="2" id="KW-1185">Reference proteome</keyword>
<accession>A0A164E9N1</accession>
<organism evidence="1 2">
    <name type="scientific">Daphnia magna</name>
    <dbReference type="NCBI Taxonomy" id="35525"/>
    <lineage>
        <taxon>Eukaryota</taxon>
        <taxon>Metazoa</taxon>
        <taxon>Ecdysozoa</taxon>
        <taxon>Arthropoda</taxon>
        <taxon>Crustacea</taxon>
        <taxon>Branchiopoda</taxon>
        <taxon>Diplostraca</taxon>
        <taxon>Cladocera</taxon>
        <taxon>Anomopoda</taxon>
        <taxon>Daphniidae</taxon>
        <taxon>Daphnia</taxon>
    </lineage>
</organism>
<dbReference type="Proteomes" id="UP000076858">
    <property type="component" value="Unassembled WGS sequence"/>
</dbReference>
<evidence type="ECO:0000313" key="2">
    <source>
        <dbReference type="Proteomes" id="UP000076858"/>
    </source>
</evidence>
<proteinExistence type="predicted"/>
<dbReference type="AlphaFoldDB" id="A0A164E9N1"/>